<evidence type="ECO:0000259" key="8">
    <source>
        <dbReference type="Pfam" id="PF02687"/>
    </source>
</evidence>
<feature type="domain" description="ABC3 transporter permease C-terminal" evidence="8">
    <location>
        <begin position="279"/>
        <end position="395"/>
    </location>
</feature>
<gene>
    <name evidence="9" type="ORF">F1654_00370</name>
</gene>
<keyword evidence="3" id="KW-1003">Cell membrane</keyword>
<sequence length="793" mass="84096">MSARILGVLDRKVLRDLWRMRGQVIAIALVAAAGVSLQVSMGGLTVSLSETRAAYYERYRFADLWAPVVRAPLPLAMELRAIDGVASVETRITAPVLFELGGEGPPPSGFVHSLPQDGSQPAVNALHLAEGRLPAPGSSDEVVVLDSFASAHGLHPGDSLTLTLAGRRENVTISGVVLSPEWIYAIAPGQLAPDPALFGVIWMNEAGVAAATGMSGAFNEAVVRLMRGASEPAVRAALDQALAPYGAAGAYGRREQVSDAFVSAEIDQMRTMTRMMPPIFLIVAAFLVNIVVSRMVAVEREQIGLLRAFGYTPLQIAGHYLKFASVIALLGLAAGAALGAWLGDAMAGMLADYYHFPFLLFGLDPGGYALAGALALGAVMLGAAGAVRRASRLTPADAMRPPAPADYSRGLGARLIAFRQIDHQSRMVLRQLLRFPLRAGLTGAGLTASAALLVCAFYFADAVEVMVEEYFTLANRQDLSVHLADQRAMGALDALTARPGVMEIEPFRAEPVRLRFGHHEILTALTGVVDDPRLARLTGKRGETIAPVPGGLVLSRDLADRLGAGAGDTVLAALTRGARPELELQVIATPQTWVGSGAQMRLDDLNRALGEGDVINGAVLRMDAREAGALYAELKDAPAVAGMQFNAEARATFREIMDETMGTVIGAFILFACVIALGVAYNAVRVSMAERERELASLRVLGFSRGDVSYILLAEAALITLAALPVGLLAGAGLAWTLSLSMDSDVFRLPFMISPASYGYAGLILIMSVVLSGALVRRRIDRLDMVKVLKTRE</sequence>
<evidence type="ECO:0000313" key="10">
    <source>
        <dbReference type="Proteomes" id="UP000325122"/>
    </source>
</evidence>
<feature type="domain" description="ABC3 transporter permease C-terminal" evidence="8">
    <location>
        <begin position="667"/>
        <end position="780"/>
    </location>
</feature>
<feature type="transmembrane region" description="Helical" evidence="7">
    <location>
        <begin position="279"/>
        <end position="298"/>
    </location>
</feature>
<proteinExistence type="inferred from homology"/>
<feature type="transmembrane region" description="Helical" evidence="7">
    <location>
        <begin position="319"/>
        <end position="342"/>
    </location>
</feature>
<feature type="transmembrane region" description="Helical" evidence="7">
    <location>
        <begin position="758"/>
        <end position="776"/>
    </location>
</feature>
<keyword evidence="5 7" id="KW-1133">Transmembrane helix</keyword>
<dbReference type="AlphaFoldDB" id="A0A5M6ZJI2"/>
<evidence type="ECO:0000256" key="6">
    <source>
        <dbReference type="ARBA" id="ARBA00023136"/>
    </source>
</evidence>
<comment type="subcellular location">
    <subcellularLocation>
        <location evidence="1">Cell membrane</location>
        <topology evidence="1">Multi-pass membrane protein</topology>
    </subcellularLocation>
</comment>
<comment type="caution">
    <text evidence="9">The sequence shown here is derived from an EMBL/GenBank/DDBJ whole genome shotgun (WGS) entry which is preliminary data.</text>
</comment>
<dbReference type="PANTHER" id="PTHR30489:SF0">
    <property type="entry name" value="LIPOPROTEIN-RELEASING SYSTEM TRANSMEMBRANE PROTEIN LOLE"/>
    <property type="match status" value="1"/>
</dbReference>
<keyword evidence="4 7" id="KW-0812">Transmembrane</keyword>
<reference evidence="9 10" key="1">
    <citation type="submission" date="2019-09" db="EMBL/GenBank/DDBJ databases">
        <authorList>
            <person name="Kevbrin V."/>
            <person name="Grouzdev D.S."/>
        </authorList>
    </citation>
    <scope>NUCLEOTIDE SEQUENCE [LARGE SCALE GENOMIC DNA]</scope>
    <source>
        <strain evidence="9 10">G-192</strain>
    </source>
</reference>
<evidence type="ECO:0000256" key="7">
    <source>
        <dbReference type="SAM" id="Phobius"/>
    </source>
</evidence>
<evidence type="ECO:0000256" key="2">
    <source>
        <dbReference type="ARBA" id="ARBA00005236"/>
    </source>
</evidence>
<dbReference type="RefSeq" id="WP_150021531.1">
    <property type="nucleotide sequence ID" value="NZ_VWOJ01000001.1"/>
</dbReference>
<dbReference type="PANTHER" id="PTHR30489">
    <property type="entry name" value="LIPOPROTEIN-RELEASING SYSTEM TRANSMEMBRANE PROTEIN LOLE"/>
    <property type="match status" value="1"/>
</dbReference>
<organism evidence="9 10">
    <name type="scientific">Alkalicaulis satelles</name>
    <dbReference type="NCBI Taxonomy" id="2609175"/>
    <lineage>
        <taxon>Bacteria</taxon>
        <taxon>Pseudomonadati</taxon>
        <taxon>Pseudomonadota</taxon>
        <taxon>Alphaproteobacteria</taxon>
        <taxon>Maricaulales</taxon>
        <taxon>Maricaulaceae</taxon>
        <taxon>Alkalicaulis</taxon>
    </lineage>
</organism>
<feature type="transmembrane region" description="Helical" evidence="7">
    <location>
        <begin position="435"/>
        <end position="460"/>
    </location>
</feature>
<accession>A0A5M6ZJI2</accession>
<dbReference type="EMBL" id="VWOJ01000001">
    <property type="protein sequence ID" value="KAA5804500.1"/>
    <property type="molecule type" value="Genomic_DNA"/>
</dbReference>
<evidence type="ECO:0000256" key="1">
    <source>
        <dbReference type="ARBA" id="ARBA00004651"/>
    </source>
</evidence>
<evidence type="ECO:0000256" key="4">
    <source>
        <dbReference type="ARBA" id="ARBA00022692"/>
    </source>
</evidence>
<feature type="transmembrane region" description="Helical" evidence="7">
    <location>
        <begin position="664"/>
        <end position="684"/>
    </location>
</feature>
<feature type="transmembrane region" description="Helical" evidence="7">
    <location>
        <begin position="708"/>
        <end position="738"/>
    </location>
</feature>
<evidence type="ECO:0000256" key="5">
    <source>
        <dbReference type="ARBA" id="ARBA00022989"/>
    </source>
</evidence>
<keyword evidence="6 7" id="KW-0472">Membrane</keyword>
<dbReference type="GO" id="GO:0044874">
    <property type="term" value="P:lipoprotein localization to outer membrane"/>
    <property type="evidence" value="ECO:0007669"/>
    <property type="project" value="TreeGrafter"/>
</dbReference>
<protein>
    <submittedName>
        <fullName evidence="9">ABC transporter permease</fullName>
    </submittedName>
</protein>
<evidence type="ECO:0000313" key="9">
    <source>
        <dbReference type="EMBL" id="KAA5804500.1"/>
    </source>
</evidence>
<dbReference type="Pfam" id="PF02687">
    <property type="entry name" value="FtsX"/>
    <property type="match status" value="2"/>
</dbReference>
<feature type="transmembrane region" description="Helical" evidence="7">
    <location>
        <begin position="367"/>
        <end position="387"/>
    </location>
</feature>
<dbReference type="Proteomes" id="UP000325122">
    <property type="component" value="Unassembled WGS sequence"/>
</dbReference>
<name>A0A5M6ZJI2_9PROT</name>
<comment type="similarity">
    <text evidence="2">Belongs to the ABC-4 integral membrane protein family. LolC/E subfamily.</text>
</comment>
<dbReference type="GO" id="GO:0098797">
    <property type="term" value="C:plasma membrane protein complex"/>
    <property type="evidence" value="ECO:0007669"/>
    <property type="project" value="TreeGrafter"/>
</dbReference>
<dbReference type="InterPro" id="IPR003838">
    <property type="entry name" value="ABC3_permease_C"/>
</dbReference>
<keyword evidence="10" id="KW-1185">Reference proteome</keyword>
<evidence type="ECO:0000256" key="3">
    <source>
        <dbReference type="ARBA" id="ARBA00022475"/>
    </source>
</evidence>
<dbReference type="InterPro" id="IPR051447">
    <property type="entry name" value="Lipoprotein-release_system"/>
</dbReference>